<dbReference type="PROSITE" id="PS51118">
    <property type="entry name" value="HTH_HXLR"/>
    <property type="match status" value="2"/>
</dbReference>
<gene>
    <name evidence="5" type="ORF">FVW59_14750</name>
</gene>
<reference evidence="5 6" key="1">
    <citation type="submission" date="2019-08" db="EMBL/GenBank/DDBJ databases">
        <title>Parahaliea maris sp. nov., isolated from the surface seawater.</title>
        <authorList>
            <person name="Liu Y."/>
        </authorList>
    </citation>
    <scope>NUCLEOTIDE SEQUENCE [LARGE SCALE GENOMIC DNA]</scope>
    <source>
        <strain evidence="5 6">S2-26</strain>
    </source>
</reference>
<keyword evidence="2" id="KW-0238">DNA-binding</keyword>
<dbReference type="InterPro" id="IPR036388">
    <property type="entry name" value="WH-like_DNA-bd_sf"/>
</dbReference>
<dbReference type="RefSeq" id="WP_187275911.1">
    <property type="nucleotide sequence ID" value="NZ_VRYZ01000006.1"/>
</dbReference>
<keyword evidence="1" id="KW-0805">Transcription regulation</keyword>
<accession>A0A5C8ZSE7</accession>
<dbReference type="Gene3D" id="1.10.10.10">
    <property type="entry name" value="Winged helix-like DNA-binding domain superfamily/Winged helix DNA-binding domain"/>
    <property type="match status" value="2"/>
</dbReference>
<keyword evidence="6" id="KW-1185">Reference proteome</keyword>
<dbReference type="Pfam" id="PF01638">
    <property type="entry name" value="HxlR"/>
    <property type="match status" value="2"/>
</dbReference>
<sequence length="314" mass="35464">MNSTPQSGLNVQDRILKGQVRRALDEIGDRWTCLILLGLFRGINSFDAWLNNYGISPGILSSRLKHLAQIEVLSRSTCKSDSRRVIYSLTPKGQDLYMWALAIWQWESKWVFRDSPHTVLLNHADHGTVSDLHFVCAECLAGVSFDNVAITTGPGYESLKLLPGSAERKTRTSQKVTVEAEHFGRSMDIIGDRWSFLIISAAYFGVARFDEFQAQLNISSNILSDRLANLSNHGMLARNRYSERPPRYEYILTQKSLDFYQIPLMLALWGDRWLTVPEGELFVRHHIPCGHRLKVVAICAECSEPVSAASMSFA</sequence>
<dbReference type="PANTHER" id="PTHR33204">
    <property type="entry name" value="TRANSCRIPTIONAL REGULATOR, MARR FAMILY"/>
    <property type="match status" value="1"/>
</dbReference>
<comment type="caution">
    <text evidence="5">The sequence shown here is derived from an EMBL/GenBank/DDBJ whole genome shotgun (WGS) entry which is preliminary data.</text>
</comment>
<name>A0A5C8ZSE7_9GAMM</name>
<feature type="domain" description="HTH hxlR-type" evidence="4">
    <location>
        <begin position="18"/>
        <end position="115"/>
    </location>
</feature>
<dbReference type="PANTHER" id="PTHR33204:SF36">
    <property type="entry name" value="TRANSCRIPTIONAL REGULATORY PROTEIN"/>
    <property type="match status" value="1"/>
</dbReference>
<evidence type="ECO:0000313" key="6">
    <source>
        <dbReference type="Proteomes" id="UP000321933"/>
    </source>
</evidence>
<dbReference type="Proteomes" id="UP000321933">
    <property type="component" value="Unassembled WGS sequence"/>
</dbReference>
<dbReference type="SUPFAM" id="SSF46785">
    <property type="entry name" value="Winged helix' DNA-binding domain"/>
    <property type="match status" value="2"/>
</dbReference>
<keyword evidence="3" id="KW-0804">Transcription</keyword>
<protein>
    <submittedName>
        <fullName evidence="5">Helix-turn-helix transcriptional regulator</fullName>
    </submittedName>
</protein>
<evidence type="ECO:0000256" key="3">
    <source>
        <dbReference type="ARBA" id="ARBA00023163"/>
    </source>
</evidence>
<dbReference type="InterPro" id="IPR036390">
    <property type="entry name" value="WH_DNA-bd_sf"/>
</dbReference>
<organism evidence="5 6">
    <name type="scientific">Parahaliea aestuarii</name>
    <dbReference type="NCBI Taxonomy" id="1852021"/>
    <lineage>
        <taxon>Bacteria</taxon>
        <taxon>Pseudomonadati</taxon>
        <taxon>Pseudomonadota</taxon>
        <taxon>Gammaproteobacteria</taxon>
        <taxon>Cellvibrionales</taxon>
        <taxon>Halieaceae</taxon>
        <taxon>Parahaliea</taxon>
    </lineage>
</organism>
<dbReference type="AlphaFoldDB" id="A0A5C8ZSE7"/>
<feature type="domain" description="HTH hxlR-type" evidence="4">
    <location>
        <begin position="180"/>
        <end position="278"/>
    </location>
</feature>
<proteinExistence type="predicted"/>
<evidence type="ECO:0000259" key="4">
    <source>
        <dbReference type="PROSITE" id="PS51118"/>
    </source>
</evidence>
<dbReference type="EMBL" id="VRYZ01000006">
    <property type="protein sequence ID" value="TXS90590.1"/>
    <property type="molecule type" value="Genomic_DNA"/>
</dbReference>
<dbReference type="InterPro" id="IPR002577">
    <property type="entry name" value="HTH_HxlR"/>
</dbReference>
<evidence type="ECO:0000256" key="1">
    <source>
        <dbReference type="ARBA" id="ARBA00023015"/>
    </source>
</evidence>
<evidence type="ECO:0000313" key="5">
    <source>
        <dbReference type="EMBL" id="TXS90590.1"/>
    </source>
</evidence>
<dbReference type="GO" id="GO:0003677">
    <property type="term" value="F:DNA binding"/>
    <property type="evidence" value="ECO:0007669"/>
    <property type="project" value="UniProtKB-KW"/>
</dbReference>
<evidence type="ECO:0000256" key="2">
    <source>
        <dbReference type="ARBA" id="ARBA00023125"/>
    </source>
</evidence>